<feature type="chain" id="PRO_5021727215" description="Lipoprotein" evidence="1">
    <location>
        <begin position="25"/>
        <end position="88"/>
    </location>
</feature>
<accession>A0A540WLL1</accession>
<name>A0A540WLL1_9BACT</name>
<dbReference type="RefSeq" id="WP_141648298.1">
    <property type="nucleotide sequence ID" value="NZ_VIFM01000299.1"/>
</dbReference>
<dbReference type="AlphaFoldDB" id="A0A540WLL1"/>
<sequence>MKRVFVLCVALFSVSWLGCGGPLAEEGGEPLSQEPTQESSQELVTCPGDLPQCSTYEGKRCIRRVDCCDGDFLLWCACDPTMKRFHCL</sequence>
<dbReference type="PROSITE" id="PS51257">
    <property type="entry name" value="PROKAR_LIPOPROTEIN"/>
    <property type="match status" value="1"/>
</dbReference>
<reference evidence="2 3" key="1">
    <citation type="submission" date="2019-06" db="EMBL/GenBank/DDBJ databases">
        <authorList>
            <person name="Livingstone P."/>
            <person name="Whitworth D."/>
        </authorList>
    </citation>
    <scope>NUCLEOTIDE SEQUENCE [LARGE SCALE GENOMIC DNA]</scope>
    <source>
        <strain evidence="2 3">AM401</strain>
    </source>
</reference>
<feature type="signal peptide" evidence="1">
    <location>
        <begin position="1"/>
        <end position="24"/>
    </location>
</feature>
<dbReference type="EMBL" id="VIFM01000299">
    <property type="protein sequence ID" value="TQF09899.1"/>
    <property type="molecule type" value="Genomic_DNA"/>
</dbReference>
<organism evidence="2 3">
    <name type="scientific">Myxococcus llanfairpwllgwyngyllgogerychwyrndrobwllllantysiliogogogochensis</name>
    <dbReference type="NCBI Taxonomy" id="2590453"/>
    <lineage>
        <taxon>Bacteria</taxon>
        <taxon>Pseudomonadati</taxon>
        <taxon>Myxococcota</taxon>
        <taxon>Myxococcia</taxon>
        <taxon>Myxococcales</taxon>
        <taxon>Cystobacterineae</taxon>
        <taxon>Myxococcaceae</taxon>
        <taxon>Myxococcus</taxon>
    </lineage>
</organism>
<protein>
    <recommendedName>
        <fullName evidence="4">Lipoprotein</fullName>
    </recommendedName>
</protein>
<evidence type="ECO:0000313" key="3">
    <source>
        <dbReference type="Proteomes" id="UP000315369"/>
    </source>
</evidence>
<dbReference type="Proteomes" id="UP000315369">
    <property type="component" value="Unassembled WGS sequence"/>
</dbReference>
<comment type="caution">
    <text evidence="2">The sequence shown here is derived from an EMBL/GenBank/DDBJ whole genome shotgun (WGS) entry which is preliminary data.</text>
</comment>
<proteinExistence type="predicted"/>
<keyword evidence="3" id="KW-1185">Reference proteome</keyword>
<keyword evidence="1" id="KW-0732">Signal</keyword>
<evidence type="ECO:0008006" key="4">
    <source>
        <dbReference type="Google" id="ProtNLM"/>
    </source>
</evidence>
<evidence type="ECO:0000256" key="1">
    <source>
        <dbReference type="SAM" id="SignalP"/>
    </source>
</evidence>
<gene>
    <name evidence="2" type="ORF">FJV41_42280</name>
</gene>
<evidence type="ECO:0000313" key="2">
    <source>
        <dbReference type="EMBL" id="TQF09899.1"/>
    </source>
</evidence>